<dbReference type="PANTHER" id="PTHR46825:SF9">
    <property type="entry name" value="BETA-LACTAMASE-RELATED DOMAIN-CONTAINING PROTEIN"/>
    <property type="match status" value="1"/>
</dbReference>
<dbReference type="AlphaFoldDB" id="A0A844XZS4"/>
<dbReference type="SUPFAM" id="SSF56601">
    <property type="entry name" value="beta-lactamase/transpeptidase-like"/>
    <property type="match status" value="1"/>
</dbReference>
<dbReference type="InterPro" id="IPR050491">
    <property type="entry name" value="AmpC-like"/>
</dbReference>
<dbReference type="Pfam" id="PF00144">
    <property type="entry name" value="Beta-lactamase"/>
    <property type="match status" value="1"/>
</dbReference>
<dbReference type="GO" id="GO:0016787">
    <property type="term" value="F:hydrolase activity"/>
    <property type="evidence" value="ECO:0007669"/>
    <property type="project" value="UniProtKB-KW"/>
</dbReference>
<proteinExistence type="predicted"/>
<feature type="chain" id="PRO_5032370181" evidence="1">
    <location>
        <begin position="18"/>
        <end position="394"/>
    </location>
</feature>
<evidence type="ECO:0000256" key="1">
    <source>
        <dbReference type="SAM" id="SignalP"/>
    </source>
</evidence>
<keyword evidence="4" id="KW-1185">Reference proteome</keyword>
<dbReference type="EMBL" id="WTYF01000004">
    <property type="protein sequence ID" value="MXO51485.1"/>
    <property type="molecule type" value="Genomic_DNA"/>
</dbReference>
<reference evidence="3 4" key="1">
    <citation type="submission" date="2019-12" db="EMBL/GenBank/DDBJ databases">
        <title>Genomic-based taxomic classification of the family Erythrobacteraceae.</title>
        <authorList>
            <person name="Xu L."/>
        </authorList>
    </citation>
    <scope>NUCLEOTIDE SEQUENCE [LARGE SCALE GENOMIC DNA]</scope>
    <source>
        <strain evidence="3 4">DSM 16225</strain>
    </source>
</reference>
<feature type="signal peptide" evidence="1">
    <location>
        <begin position="1"/>
        <end position="17"/>
    </location>
</feature>
<dbReference type="OrthoDB" id="5705574at2"/>
<dbReference type="InterPro" id="IPR012338">
    <property type="entry name" value="Beta-lactam/transpept-like"/>
</dbReference>
<dbReference type="Gene3D" id="3.40.710.10">
    <property type="entry name" value="DD-peptidase/beta-lactamase superfamily"/>
    <property type="match status" value="1"/>
</dbReference>
<evidence type="ECO:0000313" key="4">
    <source>
        <dbReference type="Proteomes" id="UP000444185"/>
    </source>
</evidence>
<dbReference type="InterPro" id="IPR001466">
    <property type="entry name" value="Beta-lactam-related"/>
</dbReference>
<accession>A0A844XZS4</accession>
<comment type="caution">
    <text evidence="3">The sequence shown here is derived from an EMBL/GenBank/DDBJ whole genome shotgun (WGS) entry which is preliminary data.</text>
</comment>
<protein>
    <submittedName>
        <fullName evidence="3">Serine hydrolase</fullName>
    </submittedName>
</protein>
<keyword evidence="1" id="KW-0732">Signal</keyword>
<name>A0A844XZS4_9SPHN</name>
<keyword evidence="3" id="KW-0378">Hydrolase</keyword>
<organism evidence="3 4">
    <name type="scientific">Qipengyuania gaetbuli</name>
    <dbReference type="NCBI Taxonomy" id="266952"/>
    <lineage>
        <taxon>Bacteria</taxon>
        <taxon>Pseudomonadati</taxon>
        <taxon>Pseudomonadota</taxon>
        <taxon>Alphaproteobacteria</taxon>
        <taxon>Sphingomonadales</taxon>
        <taxon>Erythrobacteraceae</taxon>
        <taxon>Qipengyuania</taxon>
    </lineage>
</organism>
<evidence type="ECO:0000259" key="2">
    <source>
        <dbReference type="Pfam" id="PF00144"/>
    </source>
</evidence>
<sequence length="394" mass="41487">MRIAPAIAALVMLPACASLPAQQRPASVAVVFDAESAEPIIVEGLADRDSGRAVQANDPVRIASISKLVMALAAMKLADEGKFDPYADVSRYLGWKLRNPAFPDAPVTVAQILSHRSGLRDGAGYVIPLGESLEAKLSEPGAWYAEAPPGEAPFEYANLGSPVVATVLEAASGERYDRLVDRLVFAPLGIDACLNWIGCEPDTIALAVTLYRSTGEVARDDAADLPPNCTFPVAEGIPCTLDGYVPGTNASIFSPQGGVRIGMLDLARLGQALVTVDERVVSARRWGQIGTSLGLVAPNEEDFFCAYALGFQAIQMRPAPCADALVGDGKAYVGHAGEAYGLRSGLWFDPVGGRGIAYFTSSVPDRTAPDEGGFAPEEVRLVRRAMGKAARAGK</sequence>
<feature type="domain" description="Beta-lactamase-related" evidence="2">
    <location>
        <begin position="44"/>
        <end position="365"/>
    </location>
</feature>
<dbReference type="Proteomes" id="UP000444185">
    <property type="component" value="Unassembled WGS sequence"/>
</dbReference>
<evidence type="ECO:0000313" key="3">
    <source>
        <dbReference type="EMBL" id="MXO51485.1"/>
    </source>
</evidence>
<dbReference type="RefSeq" id="WP_160608216.1">
    <property type="nucleotide sequence ID" value="NZ_WTYF01000004.1"/>
</dbReference>
<dbReference type="PANTHER" id="PTHR46825">
    <property type="entry name" value="D-ALANYL-D-ALANINE-CARBOXYPEPTIDASE/ENDOPEPTIDASE AMPH"/>
    <property type="match status" value="1"/>
</dbReference>
<gene>
    <name evidence="3" type="ORF">GRI42_09240</name>
</gene>